<gene>
    <name evidence="2" type="ORF">GCM10023143_32150</name>
</gene>
<evidence type="ECO:0000313" key="2">
    <source>
        <dbReference type="EMBL" id="GAA4319006.1"/>
    </source>
</evidence>
<protein>
    <submittedName>
        <fullName evidence="2">Uncharacterized protein</fullName>
    </submittedName>
</protein>
<evidence type="ECO:0000256" key="1">
    <source>
        <dbReference type="SAM" id="MobiDB-lite"/>
    </source>
</evidence>
<comment type="caution">
    <text evidence="2">The sequence shown here is derived from an EMBL/GenBank/DDBJ whole genome shotgun (WGS) entry which is preliminary data.</text>
</comment>
<proteinExistence type="predicted"/>
<feature type="region of interest" description="Disordered" evidence="1">
    <location>
        <begin position="51"/>
        <end position="72"/>
    </location>
</feature>
<organism evidence="2 3">
    <name type="scientific">Compostibacter hankyongensis</name>
    <dbReference type="NCBI Taxonomy" id="1007089"/>
    <lineage>
        <taxon>Bacteria</taxon>
        <taxon>Pseudomonadati</taxon>
        <taxon>Bacteroidota</taxon>
        <taxon>Chitinophagia</taxon>
        <taxon>Chitinophagales</taxon>
        <taxon>Chitinophagaceae</taxon>
        <taxon>Compostibacter</taxon>
    </lineage>
</organism>
<dbReference type="EMBL" id="BAABFN010000022">
    <property type="protein sequence ID" value="GAA4319006.1"/>
    <property type="molecule type" value="Genomic_DNA"/>
</dbReference>
<keyword evidence="3" id="KW-1185">Reference proteome</keyword>
<name>A0ABP8G7H7_9BACT</name>
<dbReference type="RefSeq" id="WP_344981264.1">
    <property type="nucleotide sequence ID" value="NZ_BAABFN010000022.1"/>
</dbReference>
<evidence type="ECO:0000313" key="3">
    <source>
        <dbReference type="Proteomes" id="UP001501207"/>
    </source>
</evidence>
<dbReference type="Proteomes" id="UP001501207">
    <property type="component" value="Unassembled WGS sequence"/>
</dbReference>
<reference evidence="3" key="1">
    <citation type="journal article" date="2019" name="Int. J. Syst. Evol. Microbiol.">
        <title>The Global Catalogue of Microorganisms (GCM) 10K type strain sequencing project: providing services to taxonomists for standard genome sequencing and annotation.</title>
        <authorList>
            <consortium name="The Broad Institute Genomics Platform"/>
            <consortium name="The Broad Institute Genome Sequencing Center for Infectious Disease"/>
            <person name="Wu L."/>
            <person name="Ma J."/>
        </authorList>
    </citation>
    <scope>NUCLEOTIDE SEQUENCE [LARGE SCALE GENOMIC DNA]</scope>
    <source>
        <strain evidence="3">JCM 17664</strain>
    </source>
</reference>
<accession>A0ABP8G7H7</accession>
<sequence length="435" mass="46736">MLIRKETILKSSRALGLAAGLTVLVTAAQAQFLKKLKNTVKEVAGTALSGDAAGGDAAQPGPGSDIPQGGKLSVSGLEQQGVTVVHAGSAAFLKGEYFIEDHSGVAVRDTMITATVVVGVMTKAESLSEAGMGSEKDAAYIFENGKKSQETTVGGLDKALVDASRRYDYPWTVELSPGNDKEYDRYVSGDAAGSLRISIHFNGKTYGPYMAVNKLYVDKTRSKFYAIVLPDAENASRMNYLLVSGQGKSRSIGLASDILFNRDLDHPCLLLPAGYEEMAALSKITDDTQREQLQQQMTRQMMEHSGEGSTVFENGKMLKDIPINDPWLDLSGNNLFSIMVESGSNKQPAGLYLNGKKISDEAPSPGQGWCNAAASAWAFLGGGAGQGNYLIFSDGTDIKSPLHPRQLVVNGRSYMTWFMYDRGKSDEILLCSKPL</sequence>
<feature type="compositionally biased region" description="Low complexity" evidence="1">
    <location>
        <begin position="51"/>
        <end position="64"/>
    </location>
</feature>